<dbReference type="InterPro" id="IPR018247">
    <property type="entry name" value="EF_Hand_1_Ca_BS"/>
</dbReference>
<dbReference type="AlphaFoldDB" id="A0AAE0AU23"/>
<evidence type="ECO:0000313" key="3">
    <source>
        <dbReference type="EMBL" id="KAK3224311.1"/>
    </source>
</evidence>
<accession>A0AAE0AU23</accession>
<dbReference type="GO" id="GO:0005509">
    <property type="term" value="F:calcium ion binding"/>
    <property type="evidence" value="ECO:0007669"/>
    <property type="project" value="InterPro"/>
</dbReference>
<name>A0AAE0AU23_9ROSI</name>
<reference evidence="3" key="1">
    <citation type="journal article" date="2023" name="Plant J.">
        <title>Genome sequences and population genomics provide insights into the demographic history, inbreeding, and mutation load of two 'living fossil' tree species of Dipteronia.</title>
        <authorList>
            <person name="Feng Y."/>
            <person name="Comes H.P."/>
            <person name="Chen J."/>
            <person name="Zhu S."/>
            <person name="Lu R."/>
            <person name="Zhang X."/>
            <person name="Li P."/>
            <person name="Qiu J."/>
            <person name="Olsen K.M."/>
            <person name="Qiu Y."/>
        </authorList>
    </citation>
    <scope>NUCLEOTIDE SEQUENCE</scope>
    <source>
        <strain evidence="3">NBL</strain>
    </source>
</reference>
<feature type="domain" description="EF-hand" evidence="2">
    <location>
        <begin position="98"/>
        <end position="133"/>
    </location>
</feature>
<gene>
    <name evidence="3" type="ORF">Dsin_011336</name>
</gene>
<dbReference type="SUPFAM" id="SSF47473">
    <property type="entry name" value="EF-hand"/>
    <property type="match status" value="1"/>
</dbReference>
<evidence type="ECO:0000259" key="2">
    <source>
        <dbReference type="PROSITE" id="PS50222"/>
    </source>
</evidence>
<dbReference type="Gene3D" id="1.10.238.10">
    <property type="entry name" value="EF-hand"/>
    <property type="match status" value="2"/>
</dbReference>
<sequence length="162" mass="18688">MGQREHLVLLLANMDVRKKNLEDYTEMILPIAVEDVKREIMLLQALAGHENQRVANHKQCCIAAKDFVKKFLVKDPRARLTAAQALLQALAKDLPRKLKESRFLEILQAIDSNTDGLVDFSEFIVATLHVHQLEEHDSDKWYQRSRAAFDKFDIDKDRDGFS</sequence>
<dbReference type="InterPro" id="IPR011992">
    <property type="entry name" value="EF-hand-dom_pair"/>
</dbReference>
<comment type="caution">
    <text evidence="3">The sequence shown here is derived from an EMBL/GenBank/DDBJ whole genome shotgun (WGS) entry which is preliminary data.</text>
</comment>
<dbReference type="PROSITE" id="PS00018">
    <property type="entry name" value="EF_HAND_1"/>
    <property type="match status" value="1"/>
</dbReference>
<organism evidence="3 4">
    <name type="scientific">Dipteronia sinensis</name>
    <dbReference type="NCBI Taxonomy" id="43782"/>
    <lineage>
        <taxon>Eukaryota</taxon>
        <taxon>Viridiplantae</taxon>
        <taxon>Streptophyta</taxon>
        <taxon>Embryophyta</taxon>
        <taxon>Tracheophyta</taxon>
        <taxon>Spermatophyta</taxon>
        <taxon>Magnoliopsida</taxon>
        <taxon>eudicotyledons</taxon>
        <taxon>Gunneridae</taxon>
        <taxon>Pentapetalae</taxon>
        <taxon>rosids</taxon>
        <taxon>malvids</taxon>
        <taxon>Sapindales</taxon>
        <taxon>Sapindaceae</taxon>
        <taxon>Hippocastanoideae</taxon>
        <taxon>Acereae</taxon>
        <taxon>Dipteronia</taxon>
    </lineage>
</organism>
<dbReference type="EMBL" id="JANJYJ010000003">
    <property type="protein sequence ID" value="KAK3224311.1"/>
    <property type="molecule type" value="Genomic_DNA"/>
</dbReference>
<evidence type="ECO:0000313" key="4">
    <source>
        <dbReference type="Proteomes" id="UP001281410"/>
    </source>
</evidence>
<dbReference type="InterPro" id="IPR002048">
    <property type="entry name" value="EF_hand_dom"/>
</dbReference>
<keyword evidence="4" id="KW-1185">Reference proteome</keyword>
<dbReference type="PROSITE" id="PS50222">
    <property type="entry name" value="EF_HAND_2"/>
    <property type="match status" value="1"/>
</dbReference>
<evidence type="ECO:0000256" key="1">
    <source>
        <dbReference type="ARBA" id="ARBA00022837"/>
    </source>
</evidence>
<keyword evidence="1" id="KW-0106">Calcium</keyword>
<dbReference type="Proteomes" id="UP001281410">
    <property type="component" value="Unassembled WGS sequence"/>
</dbReference>
<proteinExistence type="predicted"/>
<protein>
    <recommendedName>
        <fullName evidence="2">EF-hand domain-containing protein</fullName>
    </recommendedName>
</protein>